<dbReference type="RefSeq" id="WP_121198225.1">
    <property type="nucleotide sequence ID" value="NZ_RBKU01000001.1"/>
</dbReference>
<organism evidence="1 2">
    <name type="scientific">Mucilaginibacter gracilis</name>
    <dbReference type="NCBI Taxonomy" id="423350"/>
    <lineage>
        <taxon>Bacteria</taxon>
        <taxon>Pseudomonadati</taxon>
        <taxon>Bacteroidota</taxon>
        <taxon>Sphingobacteriia</taxon>
        <taxon>Sphingobacteriales</taxon>
        <taxon>Sphingobacteriaceae</taxon>
        <taxon>Mucilaginibacter</taxon>
    </lineage>
</organism>
<dbReference type="EMBL" id="RBKU01000001">
    <property type="protein sequence ID" value="RKR82641.1"/>
    <property type="molecule type" value="Genomic_DNA"/>
</dbReference>
<protein>
    <submittedName>
        <fullName evidence="1">Putative RNA methylase</fullName>
    </submittedName>
</protein>
<proteinExistence type="predicted"/>
<dbReference type="InterPro" id="IPR029063">
    <property type="entry name" value="SAM-dependent_MTases_sf"/>
</dbReference>
<keyword evidence="2" id="KW-1185">Reference proteome</keyword>
<dbReference type="CDD" id="cd02440">
    <property type="entry name" value="AdoMet_MTases"/>
    <property type="match status" value="1"/>
</dbReference>
<reference evidence="1 2" key="1">
    <citation type="submission" date="2018-10" db="EMBL/GenBank/DDBJ databases">
        <title>Genomic Encyclopedia of Archaeal and Bacterial Type Strains, Phase II (KMG-II): from individual species to whole genera.</title>
        <authorList>
            <person name="Goeker M."/>
        </authorList>
    </citation>
    <scope>NUCLEOTIDE SEQUENCE [LARGE SCALE GENOMIC DNA]</scope>
    <source>
        <strain evidence="1 2">DSM 18602</strain>
    </source>
</reference>
<dbReference type="AlphaFoldDB" id="A0A495J1X7"/>
<sequence length="258" mass="29375">MSKLTKAQIKKHNIAVELLKKDSLTFEEKLIVFEKWNESATSLNSEAGAFFTPFDLARDFSLNIYDNAKTIDLCAGIGMLAFVAYHYRDCKDITCVELNPIYYEVGKKLLPEANWIIGSIFDYQSFGHFDQCISNPPFGKIKPGIDESVRSDLKYKGCEFDLITVEIASKIADYGCFILPQGSTPFRYSGQPYFMDLRQTNKGYNPHGQSLPAKVQKFINETGFNYQFNIGIDTSVYRDSWKGVSPICEIVDFEFNKE</sequence>
<name>A0A495J1X7_9SPHI</name>
<evidence type="ECO:0000313" key="1">
    <source>
        <dbReference type="EMBL" id="RKR82641.1"/>
    </source>
</evidence>
<dbReference type="Proteomes" id="UP000268007">
    <property type="component" value="Unassembled WGS sequence"/>
</dbReference>
<dbReference type="GO" id="GO:0032259">
    <property type="term" value="P:methylation"/>
    <property type="evidence" value="ECO:0007669"/>
    <property type="project" value="UniProtKB-KW"/>
</dbReference>
<accession>A0A495J1X7</accession>
<dbReference type="GO" id="GO:0008168">
    <property type="term" value="F:methyltransferase activity"/>
    <property type="evidence" value="ECO:0007669"/>
    <property type="project" value="UniProtKB-KW"/>
</dbReference>
<keyword evidence="1" id="KW-0489">Methyltransferase</keyword>
<keyword evidence="1" id="KW-0808">Transferase</keyword>
<dbReference type="OrthoDB" id="32195at2"/>
<dbReference type="SUPFAM" id="SSF53335">
    <property type="entry name" value="S-adenosyl-L-methionine-dependent methyltransferases"/>
    <property type="match status" value="1"/>
</dbReference>
<gene>
    <name evidence="1" type="ORF">BDD43_2826</name>
</gene>
<dbReference type="Gene3D" id="3.40.50.150">
    <property type="entry name" value="Vaccinia Virus protein VP39"/>
    <property type="match status" value="1"/>
</dbReference>
<comment type="caution">
    <text evidence="1">The sequence shown here is derived from an EMBL/GenBank/DDBJ whole genome shotgun (WGS) entry which is preliminary data.</text>
</comment>
<evidence type="ECO:0000313" key="2">
    <source>
        <dbReference type="Proteomes" id="UP000268007"/>
    </source>
</evidence>